<keyword evidence="1" id="KW-0808">Transferase</keyword>
<name>A0A841J379_9SPHN</name>
<dbReference type="EMBL" id="JACIJP010000006">
    <property type="protein sequence ID" value="MBB6125267.1"/>
    <property type="molecule type" value="Genomic_DNA"/>
</dbReference>
<keyword evidence="1" id="KW-0489">Methyltransferase</keyword>
<dbReference type="RefSeq" id="WP_184081575.1">
    <property type="nucleotide sequence ID" value="NZ_JACIJP010000006.1"/>
</dbReference>
<dbReference type="CDD" id="cd02440">
    <property type="entry name" value="AdoMet_MTases"/>
    <property type="match status" value="1"/>
</dbReference>
<sequence length="244" mass="27741">MDAAIYDRMTKIDETHWWFRARRRIIATLLDRYAPARRPLQLLEVGCGTGSNIRLLQRYGVVEALEPNDGAREFSSHRTGIDIKSGFLPDGVDLEDDRYDLIALLDVLEHIPEDAGTLMLLRKKLSLGGVLLITVPAIPWLWSKHDVAHHHQRRYTERSLRSVLDGAGFEVEHLTHFNSLLLPIIVATRAIGKLTKRTGGDDNVPPPPVNAMLERVFGFERYWAARFRFPFGVSLAAVARRRDD</sequence>
<dbReference type="AlphaFoldDB" id="A0A841J379"/>
<dbReference type="SUPFAM" id="SSF53335">
    <property type="entry name" value="S-adenosyl-L-methionine-dependent methyltransferases"/>
    <property type="match status" value="1"/>
</dbReference>
<dbReference type="Proteomes" id="UP000552700">
    <property type="component" value="Unassembled WGS sequence"/>
</dbReference>
<organism evidence="1 2">
    <name type="scientific">Sphingobium subterraneum</name>
    <dbReference type="NCBI Taxonomy" id="627688"/>
    <lineage>
        <taxon>Bacteria</taxon>
        <taxon>Pseudomonadati</taxon>
        <taxon>Pseudomonadota</taxon>
        <taxon>Alphaproteobacteria</taxon>
        <taxon>Sphingomonadales</taxon>
        <taxon>Sphingomonadaceae</taxon>
        <taxon>Sphingobium</taxon>
    </lineage>
</organism>
<comment type="caution">
    <text evidence="1">The sequence shown here is derived from an EMBL/GenBank/DDBJ whole genome shotgun (WGS) entry which is preliminary data.</text>
</comment>
<gene>
    <name evidence="1" type="ORF">FHS92_003028</name>
</gene>
<accession>A0A841J379</accession>
<keyword evidence="2" id="KW-1185">Reference proteome</keyword>
<dbReference type="GO" id="GO:0032259">
    <property type="term" value="P:methylation"/>
    <property type="evidence" value="ECO:0007669"/>
    <property type="project" value="UniProtKB-KW"/>
</dbReference>
<dbReference type="InterPro" id="IPR029063">
    <property type="entry name" value="SAM-dependent_MTases_sf"/>
</dbReference>
<dbReference type="Gene3D" id="3.40.50.150">
    <property type="entry name" value="Vaccinia Virus protein VP39"/>
    <property type="match status" value="1"/>
</dbReference>
<evidence type="ECO:0000313" key="1">
    <source>
        <dbReference type="EMBL" id="MBB6125267.1"/>
    </source>
</evidence>
<evidence type="ECO:0000313" key="2">
    <source>
        <dbReference type="Proteomes" id="UP000552700"/>
    </source>
</evidence>
<dbReference type="Pfam" id="PF13489">
    <property type="entry name" value="Methyltransf_23"/>
    <property type="match status" value="1"/>
</dbReference>
<protein>
    <submittedName>
        <fullName evidence="1">SAM-dependent methyltransferase</fullName>
    </submittedName>
</protein>
<dbReference type="PANTHER" id="PTHR43861">
    <property type="entry name" value="TRANS-ACONITATE 2-METHYLTRANSFERASE-RELATED"/>
    <property type="match status" value="1"/>
</dbReference>
<proteinExistence type="predicted"/>
<reference evidence="1 2" key="1">
    <citation type="submission" date="2020-08" db="EMBL/GenBank/DDBJ databases">
        <title>Genomic Encyclopedia of Type Strains, Phase IV (KMG-IV): sequencing the most valuable type-strain genomes for metagenomic binning, comparative biology and taxonomic classification.</title>
        <authorList>
            <person name="Goeker M."/>
        </authorList>
    </citation>
    <scope>NUCLEOTIDE SEQUENCE [LARGE SCALE GENOMIC DNA]</scope>
    <source>
        <strain evidence="1 2">DSM 102255</strain>
    </source>
</reference>
<dbReference type="GO" id="GO:0008168">
    <property type="term" value="F:methyltransferase activity"/>
    <property type="evidence" value="ECO:0007669"/>
    <property type="project" value="UniProtKB-KW"/>
</dbReference>